<comment type="caution">
    <text evidence="1">The sequence shown here is derived from an EMBL/GenBank/DDBJ whole genome shotgun (WGS) entry which is preliminary data.</text>
</comment>
<dbReference type="EMBL" id="AKCT01000175">
    <property type="protein sequence ID" value="EKV12645.1"/>
    <property type="molecule type" value="Genomic_DNA"/>
</dbReference>
<evidence type="ECO:0000313" key="2">
    <source>
        <dbReference type="Proteomes" id="UP000009882"/>
    </source>
</evidence>
<gene>
    <name evidence="1" type="ORF">PDIG_42460</name>
</gene>
<dbReference type="HOGENOM" id="CLU_3279667_0_0_1"/>
<keyword evidence="2" id="KW-1185">Reference proteome</keyword>
<accession>K9FSK2</accession>
<reference evidence="2" key="1">
    <citation type="journal article" date="2012" name="BMC Genomics">
        <title>Genome sequence of the necrotrophic fungus Penicillium digitatum, the main postharvest pathogen of citrus.</title>
        <authorList>
            <person name="Marcet-Houben M."/>
            <person name="Ballester A.-R."/>
            <person name="de la Fuente B."/>
            <person name="Harries E."/>
            <person name="Marcos J.F."/>
            <person name="Gonzalez-Candelas L."/>
            <person name="Gabaldon T."/>
        </authorList>
    </citation>
    <scope>NUCLEOTIDE SEQUENCE [LARGE SCALE GENOMIC DNA]</scope>
    <source>
        <strain evidence="2">PHI26 / CECT 20796</strain>
    </source>
</reference>
<protein>
    <submittedName>
        <fullName evidence="1">Uncharacterized protein</fullName>
    </submittedName>
</protein>
<proteinExistence type="predicted"/>
<evidence type="ECO:0000313" key="1">
    <source>
        <dbReference type="EMBL" id="EKV12645.1"/>
    </source>
</evidence>
<sequence length="41" mass="4874">MYSEIRDLLYRDRTLYTCHSAEIVGFATPRKRKSWCPKGSH</sequence>
<dbReference type="Proteomes" id="UP000009882">
    <property type="component" value="Unassembled WGS sequence"/>
</dbReference>
<name>K9FSK2_PEND2</name>
<dbReference type="AlphaFoldDB" id="K9FSK2"/>
<organism evidence="1 2">
    <name type="scientific">Penicillium digitatum (strain PHI26 / CECT 20796)</name>
    <name type="common">Green mold</name>
    <dbReference type="NCBI Taxonomy" id="1170229"/>
    <lineage>
        <taxon>Eukaryota</taxon>
        <taxon>Fungi</taxon>
        <taxon>Dikarya</taxon>
        <taxon>Ascomycota</taxon>
        <taxon>Pezizomycotina</taxon>
        <taxon>Eurotiomycetes</taxon>
        <taxon>Eurotiomycetidae</taxon>
        <taxon>Eurotiales</taxon>
        <taxon>Aspergillaceae</taxon>
        <taxon>Penicillium</taxon>
    </lineage>
</organism>
<dbReference type="InParanoid" id="K9FSK2"/>